<reference evidence="2" key="1">
    <citation type="submission" date="2016-05" db="EMBL/GenBank/DDBJ databases">
        <title>Comparative genomics of biotechnologically important yeasts.</title>
        <authorList>
            <consortium name="DOE Joint Genome Institute"/>
            <person name="Riley R."/>
            <person name="Haridas S."/>
            <person name="Wolfe K.H."/>
            <person name="Lopes M.R."/>
            <person name="Hittinger C.T."/>
            <person name="Goker M."/>
            <person name="Salamov A."/>
            <person name="Wisecaver J."/>
            <person name="Long T.M."/>
            <person name="Aerts A.L."/>
            <person name="Barry K."/>
            <person name="Choi C."/>
            <person name="Clum A."/>
            <person name="Coughlan A.Y."/>
            <person name="Deshpande S."/>
            <person name="Douglass A.P."/>
            <person name="Hanson S.J."/>
            <person name="Klenk H.-P."/>
            <person name="Labutti K."/>
            <person name="Lapidus A."/>
            <person name="Lindquist E."/>
            <person name="Lipzen A."/>
            <person name="Meier-Kolthoff J.P."/>
            <person name="Ohm R.A."/>
            <person name="Otillar R.P."/>
            <person name="Pangilinan J."/>
            <person name="Peng Y."/>
            <person name="Rokas A."/>
            <person name="Rosa C.A."/>
            <person name="Scheuner C."/>
            <person name="Sibirny A.A."/>
            <person name="Slot J.C."/>
            <person name="Stielow J.B."/>
            <person name="Sun H."/>
            <person name="Kurtzman C.P."/>
            <person name="Blackwell M."/>
            <person name="Grigoriev I.V."/>
            <person name="Jeffries T.W."/>
        </authorList>
    </citation>
    <scope>NUCLEOTIDE SEQUENCE [LARGE SCALE GENOMIC DNA]</scope>
    <source>
        <strain evidence="2">DSM 1968</strain>
    </source>
</reference>
<name>A0A1D2VA12_9ASCO</name>
<protein>
    <recommendedName>
        <fullName evidence="3">Thioredoxin-like protein</fullName>
    </recommendedName>
</protein>
<evidence type="ECO:0000313" key="1">
    <source>
        <dbReference type="EMBL" id="ODV58395.1"/>
    </source>
</evidence>
<evidence type="ECO:0008006" key="3">
    <source>
        <dbReference type="Google" id="ProtNLM"/>
    </source>
</evidence>
<dbReference type="OrthoDB" id="3997115at2759"/>
<evidence type="ECO:0000313" key="2">
    <source>
        <dbReference type="Proteomes" id="UP000095038"/>
    </source>
</evidence>
<sequence>MQSSVNRKRSFQTISTSQSSCNDRDAQYVNMDYKTLIKSSSAAAMLLENYVLIDNDLETSSYTFEDSKRSKNNQFVHKPSLIRQEELKEDKTYLISLYNHLKQRQDGFKFSVLADKSIDKVDLRSEIFSYSVVNNPLLIVFFGPFNNQHLFEINSNYERFGERYPHLRTIGVTSNISLSEYSCLKFPVLDDTASQFSKFFNILDPLGGGVYPQNRVFLFGKDGLRLADIAVVDASPAIASVNALNTSNITNGSSSQDSGASNIHVGLLGAVAAAGVALLL</sequence>
<accession>A0A1D2VA12</accession>
<organism evidence="1 2">
    <name type="scientific">Ascoidea rubescens DSM 1968</name>
    <dbReference type="NCBI Taxonomy" id="1344418"/>
    <lineage>
        <taxon>Eukaryota</taxon>
        <taxon>Fungi</taxon>
        <taxon>Dikarya</taxon>
        <taxon>Ascomycota</taxon>
        <taxon>Saccharomycotina</taxon>
        <taxon>Saccharomycetes</taxon>
        <taxon>Ascoideaceae</taxon>
        <taxon>Ascoidea</taxon>
    </lineage>
</organism>
<dbReference type="GeneID" id="30962177"/>
<keyword evidence="2" id="KW-1185">Reference proteome</keyword>
<dbReference type="Proteomes" id="UP000095038">
    <property type="component" value="Unassembled WGS sequence"/>
</dbReference>
<dbReference type="EMBL" id="KV454492">
    <property type="protein sequence ID" value="ODV58395.1"/>
    <property type="molecule type" value="Genomic_DNA"/>
</dbReference>
<dbReference type="RefSeq" id="XP_020044702.1">
    <property type="nucleotide sequence ID" value="XM_020188541.1"/>
</dbReference>
<dbReference type="AlphaFoldDB" id="A0A1D2VA12"/>
<gene>
    <name evidence="1" type="ORF">ASCRUDRAFT_10223</name>
</gene>
<proteinExistence type="predicted"/>
<dbReference type="InParanoid" id="A0A1D2VA12"/>